<dbReference type="Proteomes" id="UP000726737">
    <property type="component" value="Unassembled WGS sequence"/>
</dbReference>
<protein>
    <submittedName>
        <fullName evidence="3">Uncharacterized protein</fullName>
    </submittedName>
</protein>
<keyword evidence="4" id="KW-1185">Reference proteome</keyword>
<dbReference type="AlphaFoldDB" id="A0A9P6U806"/>
<sequence>MARSLSFDIADDGPKPSLSSSTFSSSSSSRLSNLTTTDIVLIVILSLVVLVALASLYLCLRMKRKQKAQSSPRAIPLQHDGQDLHLPAQLQQSTIPLHQPPETPPTLSSFTRISSRGPEMSSVLSGGLQRHPSTSSASGFSLARFFSKHSSPSTPAKAGRDVYLHNSRSSQYIVDMSSQKTPSVTSSTRSSSRDYTWDLSLPSKEGSKGMFPIITLTSPTNSEASIAIPLQEEPQAAFINSDIEPSTSSFGLQPNATISLGVMEQRDASSSIILQSVSVAAIRATTHAASSISIVQQTYSTVRETTTIVTLINTDGFPTNL</sequence>
<evidence type="ECO:0000313" key="3">
    <source>
        <dbReference type="EMBL" id="KAG0264578.1"/>
    </source>
</evidence>
<feature type="compositionally biased region" description="Polar residues" evidence="1">
    <location>
        <begin position="105"/>
        <end position="114"/>
    </location>
</feature>
<name>A0A9P6U806_9FUNG</name>
<accession>A0A9P6U806</accession>
<feature type="transmembrane region" description="Helical" evidence="2">
    <location>
        <begin position="39"/>
        <end position="60"/>
    </location>
</feature>
<proteinExistence type="predicted"/>
<evidence type="ECO:0000313" key="4">
    <source>
        <dbReference type="Proteomes" id="UP000726737"/>
    </source>
</evidence>
<organism evidence="3 4">
    <name type="scientific">Mortierella polycephala</name>
    <dbReference type="NCBI Taxonomy" id="41804"/>
    <lineage>
        <taxon>Eukaryota</taxon>
        <taxon>Fungi</taxon>
        <taxon>Fungi incertae sedis</taxon>
        <taxon>Mucoromycota</taxon>
        <taxon>Mortierellomycotina</taxon>
        <taxon>Mortierellomycetes</taxon>
        <taxon>Mortierellales</taxon>
        <taxon>Mortierellaceae</taxon>
        <taxon>Mortierella</taxon>
    </lineage>
</organism>
<feature type="region of interest" description="Disordered" evidence="1">
    <location>
        <begin position="174"/>
        <end position="196"/>
    </location>
</feature>
<dbReference type="OrthoDB" id="2440824at2759"/>
<evidence type="ECO:0000256" key="1">
    <source>
        <dbReference type="SAM" id="MobiDB-lite"/>
    </source>
</evidence>
<gene>
    <name evidence="3" type="ORF">BG011_006564</name>
</gene>
<comment type="caution">
    <text evidence="3">The sequence shown here is derived from an EMBL/GenBank/DDBJ whole genome shotgun (WGS) entry which is preliminary data.</text>
</comment>
<keyword evidence="2" id="KW-0472">Membrane</keyword>
<dbReference type="EMBL" id="JAAAJA010000048">
    <property type="protein sequence ID" value="KAG0264578.1"/>
    <property type="molecule type" value="Genomic_DNA"/>
</dbReference>
<keyword evidence="2" id="KW-0812">Transmembrane</keyword>
<evidence type="ECO:0000256" key="2">
    <source>
        <dbReference type="SAM" id="Phobius"/>
    </source>
</evidence>
<feature type="region of interest" description="Disordered" evidence="1">
    <location>
        <begin position="95"/>
        <end position="132"/>
    </location>
</feature>
<reference evidence="3" key="1">
    <citation type="journal article" date="2020" name="Fungal Divers.">
        <title>Resolving the Mortierellaceae phylogeny through synthesis of multi-gene phylogenetics and phylogenomics.</title>
        <authorList>
            <person name="Vandepol N."/>
            <person name="Liber J."/>
            <person name="Desiro A."/>
            <person name="Na H."/>
            <person name="Kennedy M."/>
            <person name="Barry K."/>
            <person name="Grigoriev I.V."/>
            <person name="Miller A.N."/>
            <person name="O'Donnell K."/>
            <person name="Stajich J.E."/>
            <person name="Bonito G."/>
        </authorList>
    </citation>
    <scope>NUCLEOTIDE SEQUENCE</scope>
    <source>
        <strain evidence="3">KOD948</strain>
    </source>
</reference>
<keyword evidence="2" id="KW-1133">Transmembrane helix</keyword>